<reference evidence="3" key="1">
    <citation type="journal article" date="2019" name="Int. J. Syst. Evol. Microbiol.">
        <title>The Global Catalogue of Microorganisms (GCM) 10K type strain sequencing project: providing services to taxonomists for standard genome sequencing and annotation.</title>
        <authorList>
            <consortium name="The Broad Institute Genomics Platform"/>
            <consortium name="The Broad Institute Genome Sequencing Center for Infectious Disease"/>
            <person name="Wu L."/>
            <person name="Ma J."/>
        </authorList>
    </citation>
    <scope>NUCLEOTIDE SEQUENCE [LARGE SCALE GENOMIC DNA]</scope>
    <source>
        <strain evidence="3">NBRC 112416</strain>
    </source>
</reference>
<accession>A0ABQ5W616</accession>
<comment type="caution">
    <text evidence="2">The sequence shown here is derived from an EMBL/GenBank/DDBJ whole genome shotgun (WGS) entry which is preliminary data.</text>
</comment>
<evidence type="ECO:0000256" key="1">
    <source>
        <dbReference type="SAM" id="MobiDB-lite"/>
    </source>
</evidence>
<keyword evidence="3" id="KW-1185">Reference proteome</keyword>
<feature type="compositionally biased region" description="Basic and acidic residues" evidence="1">
    <location>
        <begin position="1"/>
        <end position="51"/>
    </location>
</feature>
<name>A0ABQ5W616_9HYPH</name>
<dbReference type="RefSeq" id="WP_284340742.1">
    <property type="nucleotide sequence ID" value="NZ_BSNS01000011.1"/>
</dbReference>
<protein>
    <submittedName>
        <fullName evidence="2">Uncharacterized protein</fullName>
    </submittedName>
</protein>
<proteinExistence type="predicted"/>
<feature type="region of interest" description="Disordered" evidence="1">
    <location>
        <begin position="1"/>
        <end position="81"/>
    </location>
</feature>
<gene>
    <name evidence="2" type="ORF">GCM10010862_25860</name>
</gene>
<evidence type="ECO:0000313" key="3">
    <source>
        <dbReference type="Proteomes" id="UP001156691"/>
    </source>
</evidence>
<organism evidence="2 3">
    <name type="scientific">Devosia nitrariae</name>
    <dbReference type="NCBI Taxonomy" id="2071872"/>
    <lineage>
        <taxon>Bacteria</taxon>
        <taxon>Pseudomonadati</taxon>
        <taxon>Pseudomonadota</taxon>
        <taxon>Alphaproteobacteria</taxon>
        <taxon>Hyphomicrobiales</taxon>
        <taxon>Devosiaceae</taxon>
        <taxon>Devosia</taxon>
    </lineage>
</organism>
<evidence type="ECO:0000313" key="2">
    <source>
        <dbReference type="EMBL" id="GLQ55327.1"/>
    </source>
</evidence>
<sequence length="81" mass="9129">MSRQQEQARSRVDEKNKSTEEANRELKRKARGENDDYGLKHGEDTAEETKANKQISRPQDEEPNPLTDHAGKPGALRGSPD</sequence>
<dbReference type="Proteomes" id="UP001156691">
    <property type="component" value="Unassembled WGS sequence"/>
</dbReference>
<dbReference type="EMBL" id="BSNS01000011">
    <property type="protein sequence ID" value="GLQ55327.1"/>
    <property type="molecule type" value="Genomic_DNA"/>
</dbReference>